<dbReference type="AlphaFoldDB" id="A0AAD9VPB7"/>
<dbReference type="PRINTS" id="PR00385">
    <property type="entry name" value="P450"/>
</dbReference>
<keyword evidence="9 14" id="KW-0560">Oxidoreductase</keyword>
<dbReference type="InterPro" id="IPR050476">
    <property type="entry name" value="Insect_CytP450_Detox"/>
</dbReference>
<dbReference type="GO" id="GO:0004497">
    <property type="term" value="F:monooxygenase activity"/>
    <property type="evidence" value="ECO:0007669"/>
    <property type="project" value="UniProtKB-KW"/>
</dbReference>
<keyword evidence="15" id="KW-1133">Transmembrane helix</keyword>
<protein>
    <recommendedName>
        <fullName evidence="18">Cytochrome P450</fullName>
    </recommendedName>
</protein>
<evidence type="ECO:0000256" key="12">
    <source>
        <dbReference type="ARBA" id="ARBA00023136"/>
    </source>
</evidence>
<name>A0AAD9VPB7_9HYME</name>
<keyword evidence="15" id="KW-0812">Transmembrane</keyword>
<evidence type="ECO:0000256" key="4">
    <source>
        <dbReference type="ARBA" id="ARBA00010617"/>
    </source>
</evidence>
<evidence type="ECO:0000256" key="13">
    <source>
        <dbReference type="PIRSR" id="PIRSR602401-1"/>
    </source>
</evidence>
<organism evidence="16 17">
    <name type="scientific">Odynerus spinipes</name>
    <dbReference type="NCBI Taxonomy" id="1348599"/>
    <lineage>
        <taxon>Eukaryota</taxon>
        <taxon>Metazoa</taxon>
        <taxon>Ecdysozoa</taxon>
        <taxon>Arthropoda</taxon>
        <taxon>Hexapoda</taxon>
        <taxon>Insecta</taxon>
        <taxon>Pterygota</taxon>
        <taxon>Neoptera</taxon>
        <taxon>Endopterygota</taxon>
        <taxon>Hymenoptera</taxon>
        <taxon>Apocrita</taxon>
        <taxon>Aculeata</taxon>
        <taxon>Vespoidea</taxon>
        <taxon>Vespidae</taxon>
        <taxon>Eumeninae</taxon>
        <taxon>Odynerus</taxon>
    </lineage>
</organism>
<reference evidence="16" key="1">
    <citation type="submission" date="2021-08" db="EMBL/GenBank/DDBJ databases">
        <authorList>
            <person name="Misof B."/>
            <person name="Oliver O."/>
            <person name="Podsiadlowski L."/>
            <person name="Donath A."/>
            <person name="Peters R."/>
            <person name="Mayer C."/>
            <person name="Rust J."/>
            <person name="Gunkel S."/>
            <person name="Lesny P."/>
            <person name="Martin S."/>
            <person name="Oeyen J.P."/>
            <person name="Petersen M."/>
            <person name="Panagiotis P."/>
            <person name="Wilbrandt J."/>
            <person name="Tanja T."/>
        </authorList>
    </citation>
    <scope>NUCLEOTIDE SEQUENCE</scope>
    <source>
        <strain evidence="16">GBR_01_08_01A</strain>
        <tissue evidence="16">Thorax + abdomen</tissue>
    </source>
</reference>
<keyword evidence="5 13" id="KW-0349">Heme</keyword>
<dbReference type="PANTHER" id="PTHR24292">
    <property type="entry name" value="CYTOCHROME P450"/>
    <property type="match status" value="1"/>
</dbReference>
<dbReference type="CDD" id="cd11056">
    <property type="entry name" value="CYP6-like"/>
    <property type="match status" value="1"/>
</dbReference>
<sequence>MEPLTVILTTLIIGLGLYTFFLRSMSYFKEKGIPHVPPLPVFGNMAPSVFRRKAIPILLDELYNKFSNVKYFGFYDFMKPVIVVRDPEIIHSITIKNFNNFSDHATLFNEHETLVKRNLFALKGDTWREMRKILSPTFTSSKMKMMFELVQECGENFVNHVAKKAEDGWIVNMKDILVRYTNDAVATTAFGISIDSMKNPNNDFISHVTKALNFDSILSLKLIMGKHFPRLFKTLNIQLFAESVSSFFCNVVKDNVKMREEKGIVRPDMIQLMMESREKSHMTYEDMAAQAFIFFLAGSDSTGSFLCFLAHELAVNTEVQTKLREEVDRVLQITNGKPTYDAIINLEYLNAVVNETLRLYPLSAFSDRYCVKTFELPPMTPEGKPLTVTPGTNLWFLPYSLHRDSKYFPDPEKFDPERFLNGNSVDPTTYIPFGIGPRSCIGNRYALLLSKVVFFHLVARCELEPCSKTSIPMKLSKKSFVMAAENGFWLNIKARKTSSSPTDK</sequence>
<gene>
    <name evidence="16" type="ORF">KPH14_002243</name>
</gene>
<keyword evidence="8" id="KW-0492">Microsome</keyword>
<keyword evidence="6 13" id="KW-0479">Metal-binding</keyword>
<dbReference type="EMBL" id="JAIFRP010000038">
    <property type="protein sequence ID" value="KAK2581764.1"/>
    <property type="molecule type" value="Genomic_DNA"/>
</dbReference>
<keyword evidence="10 13" id="KW-0408">Iron</keyword>
<comment type="subcellular location">
    <subcellularLocation>
        <location evidence="3">Endoplasmic reticulum membrane</location>
        <topology evidence="3">Peripheral membrane protein</topology>
    </subcellularLocation>
    <subcellularLocation>
        <location evidence="2">Microsome membrane</location>
        <topology evidence="2">Peripheral membrane protein</topology>
    </subcellularLocation>
</comment>
<dbReference type="GO" id="GO:0005789">
    <property type="term" value="C:endoplasmic reticulum membrane"/>
    <property type="evidence" value="ECO:0007669"/>
    <property type="project" value="UniProtKB-SubCell"/>
</dbReference>
<dbReference type="InterPro" id="IPR017972">
    <property type="entry name" value="Cyt_P450_CS"/>
</dbReference>
<dbReference type="GO" id="GO:0005506">
    <property type="term" value="F:iron ion binding"/>
    <property type="evidence" value="ECO:0007669"/>
    <property type="project" value="InterPro"/>
</dbReference>
<evidence type="ECO:0000256" key="2">
    <source>
        <dbReference type="ARBA" id="ARBA00004174"/>
    </source>
</evidence>
<evidence type="ECO:0000256" key="9">
    <source>
        <dbReference type="ARBA" id="ARBA00023002"/>
    </source>
</evidence>
<dbReference type="PROSITE" id="PS00086">
    <property type="entry name" value="CYTOCHROME_P450"/>
    <property type="match status" value="1"/>
</dbReference>
<dbReference type="PANTHER" id="PTHR24292:SF54">
    <property type="entry name" value="CYP9F3-RELATED"/>
    <property type="match status" value="1"/>
</dbReference>
<dbReference type="GO" id="GO:0020037">
    <property type="term" value="F:heme binding"/>
    <property type="evidence" value="ECO:0007669"/>
    <property type="project" value="InterPro"/>
</dbReference>
<dbReference type="Proteomes" id="UP001258017">
    <property type="component" value="Unassembled WGS sequence"/>
</dbReference>
<evidence type="ECO:0000256" key="14">
    <source>
        <dbReference type="RuleBase" id="RU000461"/>
    </source>
</evidence>
<dbReference type="PRINTS" id="PR00463">
    <property type="entry name" value="EP450I"/>
</dbReference>
<feature type="transmembrane region" description="Helical" evidence="15">
    <location>
        <begin position="6"/>
        <end position="22"/>
    </location>
</feature>
<accession>A0AAD9VPB7</accession>
<keyword evidence="7" id="KW-0256">Endoplasmic reticulum</keyword>
<keyword evidence="17" id="KW-1185">Reference proteome</keyword>
<comment type="similarity">
    <text evidence="4 14">Belongs to the cytochrome P450 family.</text>
</comment>
<comment type="cofactor">
    <cofactor evidence="1 13">
        <name>heme</name>
        <dbReference type="ChEBI" id="CHEBI:30413"/>
    </cofactor>
</comment>
<keyword evidence="11 14" id="KW-0503">Monooxygenase</keyword>
<dbReference type="Pfam" id="PF00067">
    <property type="entry name" value="p450"/>
    <property type="match status" value="1"/>
</dbReference>
<feature type="binding site" description="axial binding residue" evidence="13">
    <location>
        <position position="440"/>
    </location>
    <ligand>
        <name>heme</name>
        <dbReference type="ChEBI" id="CHEBI:30413"/>
    </ligand>
    <ligandPart>
        <name>Fe</name>
        <dbReference type="ChEBI" id="CHEBI:18248"/>
    </ligandPart>
</feature>
<comment type="caution">
    <text evidence="16">The sequence shown here is derived from an EMBL/GenBank/DDBJ whole genome shotgun (WGS) entry which is preliminary data.</text>
</comment>
<dbReference type="GO" id="GO:0016705">
    <property type="term" value="F:oxidoreductase activity, acting on paired donors, with incorporation or reduction of molecular oxygen"/>
    <property type="evidence" value="ECO:0007669"/>
    <property type="project" value="InterPro"/>
</dbReference>
<evidence type="ECO:0000256" key="10">
    <source>
        <dbReference type="ARBA" id="ARBA00023004"/>
    </source>
</evidence>
<evidence type="ECO:0000256" key="8">
    <source>
        <dbReference type="ARBA" id="ARBA00022848"/>
    </source>
</evidence>
<evidence type="ECO:0000256" key="5">
    <source>
        <dbReference type="ARBA" id="ARBA00022617"/>
    </source>
</evidence>
<evidence type="ECO:0000313" key="16">
    <source>
        <dbReference type="EMBL" id="KAK2581764.1"/>
    </source>
</evidence>
<evidence type="ECO:0000313" key="17">
    <source>
        <dbReference type="Proteomes" id="UP001258017"/>
    </source>
</evidence>
<evidence type="ECO:0008006" key="18">
    <source>
        <dbReference type="Google" id="ProtNLM"/>
    </source>
</evidence>
<evidence type="ECO:0000256" key="3">
    <source>
        <dbReference type="ARBA" id="ARBA00004406"/>
    </source>
</evidence>
<evidence type="ECO:0000256" key="7">
    <source>
        <dbReference type="ARBA" id="ARBA00022824"/>
    </source>
</evidence>
<evidence type="ECO:0000256" key="15">
    <source>
        <dbReference type="SAM" id="Phobius"/>
    </source>
</evidence>
<evidence type="ECO:0000256" key="6">
    <source>
        <dbReference type="ARBA" id="ARBA00022723"/>
    </source>
</evidence>
<keyword evidence="12 15" id="KW-0472">Membrane</keyword>
<dbReference type="InterPro" id="IPR001128">
    <property type="entry name" value="Cyt_P450"/>
</dbReference>
<dbReference type="InterPro" id="IPR036396">
    <property type="entry name" value="Cyt_P450_sf"/>
</dbReference>
<dbReference type="InterPro" id="IPR002401">
    <property type="entry name" value="Cyt_P450_E_grp-I"/>
</dbReference>
<dbReference type="SUPFAM" id="SSF48264">
    <property type="entry name" value="Cytochrome P450"/>
    <property type="match status" value="1"/>
</dbReference>
<reference evidence="16" key="2">
    <citation type="journal article" date="2023" name="Commun. Biol.">
        <title>Intrasexual cuticular hydrocarbon dimorphism in a wasp sheds light on hydrocarbon biosynthesis genes in Hymenoptera.</title>
        <authorList>
            <person name="Moris V.C."/>
            <person name="Podsiadlowski L."/>
            <person name="Martin S."/>
            <person name="Oeyen J.P."/>
            <person name="Donath A."/>
            <person name="Petersen M."/>
            <person name="Wilbrandt J."/>
            <person name="Misof B."/>
            <person name="Liedtke D."/>
            <person name="Thamm M."/>
            <person name="Scheiner R."/>
            <person name="Schmitt T."/>
            <person name="Niehuis O."/>
        </authorList>
    </citation>
    <scope>NUCLEOTIDE SEQUENCE</scope>
    <source>
        <strain evidence="16">GBR_01_08_01A</strain>
    </source>
</reference>
<evidence type="ECO:0000256" key="1">
    <source>
        <dbReference type="ARBA" id="ARBA00001971"/>
    </source>
</evidence>
<proteinExistence type="inferred from homology"/>
<evidence type="ECO:0000256" key="11">
    <source>
        <dbReference type="ARBA" id="ARBA00023033"/>
    </source>
</evidence>
<dbReference type="Gene3D" id="1.10.630.10">
    <property type="entry name" value="Cytochrome P450"/>
    <property type="match status" value="1"/>
</dbReference>
<dbReference type="FunFam" id="1.10.630.10:FF:000042">
    <property type="entry name" value="Cytochrome P450"/>
    <property type="match status" value="1"/>
</dbReference>